<feature type="domain" description="RNA polymerase sigma-70 region 4" evidence="1">
    <location>
        <begin position="154"/>
        <end position="181"/>
    </location>
</feature>
<dbReference type="Pfam" id="PF04545">
    <property type="entry name" value="Sigma70_r4"/>
    <property type="match status" value="1"/>
</dbReference>
<dbReference type="Proteomes" id="UP001172708">
    <property type="component" value="Unassembled WGS sequence"/>
</dbReference>
<name>A0ABT8GJN4_9MICO</name>
<protein>
    <submittedName>
        <fullName evidence="2">Winged helix-turn-helix domain-containing protein</fullName>
    </submittedName>
</protein>
<evidence type="ECO:0000313" key="3">
    <source>
        <dbReference type="Proteomes" id="UP001172708"/>
    </source>
</evidence>
<organism evidence="2 3">
    <name type="scientific">Demequina muriae</name>
    <dbReference type="NCBI Taxonomy" id="3051664"/>
    <lineage>
        <taxon>Bacteria</taxon>
        <taxon>Bacillati</taxon>
        <taxon>Actinomycetota</taxon>
        <taxon>Actinomycetes</taxon>
        <taxon>Micrococcales</taxon>
        <taxon>Demequinaceae</taxon>
        <taxon>Demequina</taxon>
    </lineage>
</organism>
<evidence type="ECO:0000259" key="1">
    <source>
        <dbReference type="Pfam" id="PF04545"/>
    </source>
</evidence>
<keyword evidence="3" id="KW-1185">Reference proteome</keyword>
<sequence length="206" mass="21914">MFVVTADQRGSTRKGDRVESLMSELRPWMERWDADVALPLERTVGDEVQIVLTGPAAAVDLALHLMRVGDWSVGVGAGPVNEPWGESARASSGAAFVHARQAVERARGRSEPVPVVAAGEDADAAESATAVLQLLASVVRRRSDAGWEVADLLGPDATQREVATRLGISEQAVSQRVTSAMLDEERRARPVAADLLVSAESKGARP</sequence>
<dbReference type="EMBL" id="JAUHQA010000001">
    <property type="protein sequence ID" value="MDN4481648.1"/>
    <property type="molecule type" value="Genomic_DNA"/>
</dbReference>
<evidence type="ECO:0000313" key="2">
    <source>
        <dbReference type="EMBL" id="MDN4481648.1"/>
    </source>
</evidence>
<dbReference type="InterPro" id="IPR007630">
    <property type="entry name" value="RNA_pol_sigma70_r4"/>
</dbReference>
<comment type="caution">
    <text evidence="2">The sequence shown here is derived from an EMBL/GenBank/DDBJ whole genome shotgun (WGS) entry which is preliminary data.</text>
</comment>
<proteinExistence type="predicted"/>
<dbReference type="RefSeq" id="WP_301143373.1">
    <property type="nucleotide sequence ID" value="NZ_JAUHQA010000001.1"/>
</dbReference>
<gene>
    <name evidence="2" type="ORF">QQX02_12025</name>
</gene>
<reference evidence="2" key="1">
    <citation type="submission" date="2023-06" db="EMBL/GenBank/DDBJ databases">
        <title>Egi l300058.</title>
        <authorList>
            <person name="Gao L."/>
            <person name="Fang B.-Z."/>
            <person name="Li W.-J."/>
        </authorList>
    </citation>
    <scope>NUCLEOTIDE SEQUENCE</scope>
    <source>
        <strain evidence="2">EGI L300058</strain>
    </source>
</reference>
<accession>A0ABT8GJN4</accession>